<comment type="caution">
    <text evidence="3">The sequence shown here is derived from an EMBL/GenBank/DDBJ whole genome shotgun (WGS) entry which is preliminary data.</text>
</comment>
<protein>
    <recommendedName>
        <fullName evidence="2">Cryptic loci regulator 2 N-terminal domain-containing protein</fullName>
    </recommendedName>
</protein>
<feature type="region of interest" description="Disordered" evidence="1">
    <location>
        <begin position="188"/>
        <end position="219"/>
    </location>
</feature>
<dbReference type="GO" id="GO:0031934">
    <property type="term" value="C:mating-type region heterochromatin"/>
    <property type="evidence" value="ECO:0007669"/>
    <property type="project" value="TreeGrafter"/>
</dbReference>
<dbReference type="GO" id="GO:0070824">
    <property type="term" value="C:SHREC complex"/>
    <property type="evidence" value="ECO:0007669"/>
    <property type="project" value="InterPro"/>
</dbReference>
<dbReference type="PANTHER" id="PTHR38046">
    <property type="entry name" value="CRYPTIC LOCI REGULATOR 2"/>
    <property type="match status" value="1"/>
</dbReference>
<name>A0A2N5TE59_9BASI</name>
<dbReference type="GO" id="GO:0030466">
    <property type="term" value="P:silent mating-type cassette heterochromatin formation"/>
    <property type="evidence" value="ECO:0007669"/>
    <property type="project" value="TreeGrafter"/>
</dbReference>
<feature type="compositionally biased region" description="Basic residues" evidence="1">
    <location>
        <begin position="633"/>
        <end position="646"/>
    </location>
</feature>
<sequence>MNKAVSTRAVDTSQGSPLVDPKKIRLTSLAPGEQQISLNLSDGTSVQPHLLRSGDEAEQHPVRIPSHDHYWIKASDHSVAKRKWLKTLGQALASHLSIVRGRDKFILSDFPKGYQLFYHVKNSVQTAYLFGYPTKSKVILKFRTAADFVPHLIWLASSHDGRKKCACKYCQRRSDVVVEENKALDTVLAGSHSSERERRKQQTTDEPQEITGIPYDPHEPEITSNYRALELVWCEVDTKEAKIRLDAKYWPGICQTTQVAYEACEVLDLSSTREDRPNSPAQKIQQKKKEVSSNAWKAKKEVHMKHYWTIQLLGLSDLVVRSESQILPWLYRPFEELTWRVVSTGRLPTPDYILNPTKPMPTLASLSNPVIGRLHFQLAIQIGAEIEERWALASDSKGLPESILKKTFPSVGFEAKSAWLGAEKICTQDLVRLKFLERPADPSVDVVSLDPPGKQVLFLHISLFWKKPHSDVTIAVGRLFELVPQKLQHESSNQTTAARELRNGWLVQYADQVPKGINLTTLHLDQLPAAPKGFQFVPITPDRSLHHLDISCIAGRYYSPKVDHDRLARLRYHFATRNDPSSPAFKMNPSTLKNLASLLGVKSGQNNFMRFSKFTKATREQMLFEASRKSKKMMSSHFRHAKRPAKSHQSNTLN</sequence>
<dbReference type="AlphaFoldDB" id="A0A2N5TE59"/>
<dbReference type="GO" id="GO:0033553">
    <property type="term" value="C:rDNA heterochromatin"/>
    <property type="evidence" value="ECO:0007669"/>
    <property type="project" value="TreeGrafter"/>
</dbReference>
<gene>
    <name evidence="3" type="ORF">PCASD_08752</name>
</gene>
<proteinExistence type="predicted"/>
<organism evidence="3 4">
    <name type="scientific">Puccinia coronata f. sp. avenae</name>
    <dbReference type="NCBI Taxonomy" id="200324"/>
    <lineage>
        <taxon>Eukaryota</taxon>
        <taxon>Fungi</taxon>
        <taxon>Dikarya</taxon>
        <taxon>Basidiomycota</taxon>
        <taxon>Pucciniomycotina</taxon>
        <taxon>Pucciniomycetes</taxon>
        <taxon>Pucciniales</taxon>
        <taxon>Pucciniaceae</taxon>
        <taxon>Puccinia</taxon>
    </lineage>
</organism>
<evidence type="ECO:0000313" key="4">
    <source>
        <dbReference type="Proteomes" id="UP000235392"/>
    </source>
</evidence>
<dbReference type="InterPro" id="IPR038986">
    <property type="entry name" value="Clr2"/>
</dbReference>
<dbReference type="InterPro" id="IPR031915">
    <property type="entry name" value="Clr2_N"/>
</dbReference>
<dbReference type="Pfam" id="PF16761">
    <property type="entry name" value="Clr2_transil"/>
    <property type="match status" value="1"/>
</dbReference>
<feature type="region of interest" description="Disordered" evidence="1">
    <location>
        <begin position="633"/>
        <end position="654"/>
    </location>
</feature>
<dbReference type="PANTHER" id="PTHR38046:SF1">
    <property type="entry name" value="CRYPTIC LOCI REGULATOR 2"/>
    <property type="match status" value="1"/>
</dbReference>
<evidence type="ECO:0000313" key="3">
    <source>
        <dbReference type="EMBL" id="PLW23784.1"/>
    </source>
</evidence>
<dbReference type="EMBL" id="PGCI01000624">
    <property type="protein sequence ID" value="PLW23784.1"/>
    <property type="molecule type" value="Genomic_DNA"/>
</dbReference>
<evidence type="ECO:0000256" key="1">
    <source>
        <dbReference type="SAM" id="MobiDB-lite"/>
    </source>
</evidence>
<dbReference type="Proteomes" id="UP000235392">
    <property type="component" value="Unassembled WGS sequence"/>
</dbReference>
<reference evidence="3 4" key="1">
    <citation type="submission" date="2017-11" db="EMBL/GenBank/DDBJ databases">
        <title>De novo assembly and phasing of dikaryotic genomes from two isolates of Puccinia coronata f. sp. avenae, the causal agent of oat crown rust.</title>
        <authorList>
            <person name="Miller M.E."/>
            <person name="Zhang Y."/>
            <person name="Omidvar V."/>
            <person name="Sperschneider J."/>
            <person name="Schwessinger B."/>
            <person name="Raley C."/>
            <person name="Palmer J.M."/>
            <person name="Garnica D."/>
            <person name="Upadhyaya N."/>
            <person name="Rathjen J."/>
            <person name="Taylor J.M."/>
            <person name="Park R.F."/>
            <person name="Dodds P.N."/>
            <person name="Hirsch C.D."/>
            <person name="Kianian S.F."/>
            <person name="Figueroa M."/>
        </authorList>
    </citation>
    <scope>NUCLEOTIDE SEQUENCE [LARGE SCALE GENOMIC DNA]</scope>
    <source>
        <strain evidence="3">12SD80</strain>
    </source>
</reference>
<evidence type="ECO:0000259" key="2">
    <source>
        <dbReference type="Pfam" id="PF16761"/>
    </source>
</evidence>
<feature type="domain" description="Cryptic loci regulator 2 N-terminal" evidence="2">
    <location>
        <begin position="105"/>
        <end position="170"/>
    </location>
</feature>
<accession>A0A2N5TE59</accession>
<feature type="compositionally biased region" description="Basic and acidic residues" evidence="1">
    <location>
        <begin position="193"/>
        <end position="203"/>
    </location>
</feature>